<dbReference type="AlphaFoldDB" id="A0A1S8WUI2"/>
<dbReference type="Proteomes" id="UP000243686">
    <property type="component" value="Unassembled WGS sequence"/>
</dbReference>
<accession>A0A1S8WUI2</accession>
<evidence type="ECO:0000313" key="3">
    <source>
        <dbReference type="Proteomes" id="UP000243686"/>
    </source>
</evidence>
<feature type="signal peptide" evidence="1">
    <location>
        <begin position="1"/>
        <end position="17"/>
    </location>
</feature>
<keyword evidence="1" id="KW-0732">Signal</keyword>
<evidence type="ECO:0000313" key="2">
    <source>
        <dbReference type="EMBL" id="OON18116.1"/>
    </source>
</evidence>
<feature type="chain" id="PRO_5012933155" evidence="1">
    <location>
        <begin position="18"/>
        <end position="80"/>
    </location>
</feature>
<name>A0A1S8WUI2_OPIVI</name>
<protein>
    <submittedName>
        <fullName evidence="2">Uncharacterized protein</fullName>
    </submittedName>
</protein>
<sequence length="80" mass="9756">MPLQHFYPLWLLRASWCTSMKVPFMPWPTWNLKKTLYERQAFLPEAHHLLNKYVLLLMPMLIRSKMHSFKLRLPCECHCL</sequence>
<evidence type="ECO:0000256" key="1">
    <source>
        <dbReference type="SAM" id="SignalP"/>
    </source>
</evidence>
<dbReference type="EMBL" id="KV894523">
    <property type="protein sequence ID" value="OON18116.1"/>
    <property type="molecule type" value="Genomic_DNA"/>
</dbReference>
<gene>
    <name evidence="2" type="ORF">X801_06036</name>
</gene>
<proteinExistence type="predicted"/>
<keyword evidence="3" id="KW-1185">Reference proteome</keyword>
<organism evidence="2 3">
    <name type="scientific">Opisthorchis viverrini</name>
    <name type="common">Southeast Asian liver fluke</name>
    <dbReference type="NCBI Taxonomy" id="6198"/>
    <lineage>
        <taxon>Eukaryota</taxon>
        <taxon>Metazoa</taxon>
        <taxon>Spiralia</taxon>
        <taxon>Lophotrochozoa</taxon>
        <taxon>Platyhelminthes</taxon>
        <taxon>Trematoda</taxon>
        <taxon>Digenea</taxon>
        <taxon>Opisthorchiida</taxon>
        <taxon>Opisthorchiata</taxon>
        <taxon>Opisthorchiidae</taxon>
        <taxon>Opisthorchis</taxon>
    </lineage>
</organism>
<reference evidence="2 3" key="1">
    <citation type="submission" date="2015-03" db="EMBL/GenBank/DDBJ databases">
        <title>Draft genome of the nematode, Opisthorchis viverrini.</title>
        <authorList>
            <person name="Mitreva M."/>
        </authorList>
    </citation>
    <scope>NUCLEOTIDE SEQUENCE [LARGE SCALE GENOMIC DNA]</scope>
    <source>
        <strain evidence="2">Khon Kaen</strain>
    </source>
</reference>